<evidence type="ECO:0000259" key="1">
    <source>
        <dbReference type="PROSITE" id="PS51186"/>
    </source>
</evidence>
<dbReference type="AlphaFoldDB" id="A0A6M8BAU7"/>
<dbReference type="Pfam" id="PF00583">
    <property type="entry name" value="Acetyltransf_1"/>
    <property type="match status" value="1"/>
</dbReference>
<organism evidence="2 3">
    <name type="scientific">Thermoleptolyngbya sichuanensis A183</name>
    <dbReference type="NCBI Taxonomy" id="2737172"/>
    <lineage>
        <taxon>Bacteria</taxon>
        <taxon>Bacillati</taxon>
        <taxon>Cyanobacteriota</taxon>
        <taxon>Cyanophyceae</taxon>
        <taxon>Oculatellales</taxon>
        <taxon>Oculatellaceae</taxon>
        <taxon>Thermoleptolyngbya</taxon>
        <taxon>Thermoleptolyngbya sichuanensis</taxon>
    </lineage>
</organism>
<evidence type="ECO:0000313" key="2">
    <source>
        <dbReference type="EMBL" id="QKD83748.1"/>
    </source>
</evidence>
<accession>A0A6M8BAU7</accession>
<protein>
    <submittedName>
        <fullName evidence="2">GNAT family N-acetyltransferase</fullName>
    </submittedName>
</protein>
<keyword evidence="3" id="KW-1185">Reference proteome</keyword>
<keyword evidence="2" id="KW-0808">Transferase</keyword>
<dbReference type="KEGG" id="theu:HPC62_17490"/>
<dbReference type="PROSITE" id="PS51186">
    <property type="entry name" value="GNAT"/>
    <property type="match status" value="1"/>
</dbReference>
<dbReference type="GO" id="GO:0016747">
    <property type="term" value="F:acyltransferase activity, transferring groups other than amino-acyl groups"/>
    <property type="evidence" value="ECO:0007669"/>
    <property type="project" value="InterPro"/>
</dbReference>
<name>A0A6M8BAU7_9CYAN</name>
<dbReference type="InterPro" id="IPR016181">
    <property type="entry name" value="Acyl_CoA_acyltransferase"/>
</dbReference>
<evidence type="ECO:0000313" key="3">
    <source>
        <dbReference type="Proteomes" id="UP000505210"/>
    </source>
</evidence>
<feature type="domain" description="N-acetyltransferase" evidence="1">
    <location>
        <begin position="173"/>
        <end position="321"/>
    </location>
</feature>
<dbReference type="InterPro" id="IPR000182">
    <property type="entry name" value="GNAT_dom"/>
</dbReference>
<proteinExistence type="predicted"/>
<dbReference type="RefSeq" id="WP_172357708.1">
    <property type="nucleotide sequence ID" value="NZ_CP053661.1"/>
</dbReference>
<reference evidence="2 3" key="1">
    <citation type="submission" date="2020-05" db="EMBL/GenBank/DDBJ databases">
        <title>Complete genome sequence of of a novel Thermoleptolyngbya strain isolated from hot springs of Ganzi, Sichuan China.</title>
        <authorList>
            <person name="Tang J."/>
            <person name="Daroch M."/>
            <person name="Li L."/>
            <person name="Waleron K."/>
            <person name="Waleron M."/>
            <person name="Waleron M."/>
        </authorList>
    </citation>
    <scope>NUCLEOTIDE SEQUENCE [LARGE SCALE GENOMIC DNA]</scope>
    <source>
        <strain evidence="2 3">PKUAC-SCTA183</strain>
    </source>
</reference>
<sequence length="321" mass="36523">MMTLTERSVSGQADYQRLADFLNLCEAATYCEYFFTAEELAHDATHPSFDPVGDRRLWEDTTGQLVGVASLWGAKEPIDGFLERHLSLRVHPDWHSRLEPEMLRWGESRLLQIGQARNLPTKLYVHSRDTEGDRLALVERSGFEYERRFLTEARSLLDPIPLAQLPAGFQIIDNTRRVPAQDWVDLYNQTFIDHWGFHPLTVEQHEHRLGEADYRPDLDLIAVSPDGTLAGFCRCCISIPTNAHFGRREGWISSLGTRRGFRRRGLGRSLLLAGLHRLKAEGMDTALLGVDTQNPNAAYDLYHSVGFVPQFAWLSYAKVMG</sequence>
<gene>
    <name evidence="2" type="ORF">HPC62_17490</name>
</gene>
<dbReference type="EMBL" id="CP053661">
    <property type="protein sequence ID" value="QKD83748.1"/>
    <property type="molecule type" value="Genomic_DNA"/>
</dbReference>
<dbReference type="Gene3D" id="3.40.630.30">
    <property type="match status" value="1"/>
</dbReference>
<dbReference type="SUPFAM" id="SSF55729">
    <property type="entry name" value="Acyl-CoA N-acyltransferases (Nat)"/>
    <property type="match status" value="1"/>
</dbReference>
<dbReference type="Proteomes" id="UP000505210">
    <property type="component" value="Chromosome"/>
</dbReference>